<reference evidence="13" key="1">
    <citation type="submission" date="2020-10" db="EMBL/GenBank/DDBJ databases">
        <authorList>
            <person name="Han B."/>
            <person name="Lu T."/>
            <person name="Zhao Q."/>
            <person name="Huang X."/>
            <person name="Zhao Y."/>
        </authorList>
    </citation>
    <scope>NUCLEOTIDE SEQUENCE</scope>
</reference>
<name>A0A811SLZ6_9POAL</name>
<proteinExistence type="inferred from homology"/>
<evidence type="ECO:0000256" key="5">
    <source>
        <dbReference type="ARBA" id="ARBA00022679"/>
    </source>
</evidence>
<dbReference type="Gene3D" id="3.40.50.150">
    <property type="entry name" value="Vaccinia Virus protein VP39"/>
    <property type="match status" value="1"/>
</dbReference>
<dbReference type="GO" id="GO:0000049">
    <property type="term" value="F:tRNA binding"/>
    <property type="evidence" value="ECO:0007669"/>
    <property type="project" value="UniProtKB-KW"/>
</dbReference>
<dbReference type="Pfam" id="PF25378">
    <property type="entry name" value="PUA_NSUN2"/>
    <property type="match status" value="1"/>
</dbReference>
<dbReference type="AlphaFoldDB" id="A0A811SLZ6"/>
<dbReference type="PANTHER" id="PTHR22808">
    <property type="entry name" value="NCL1 YEAST -RELATED NOL1/NOP2/FMU SUN DOMAIN-CONTAINING"/>
    <property type="match status" value="1"/>
</dbReference>
<evidence type="ECO:0000256" key="1">
    <source>
        <dbReference type="ARBA" id="ARBA00004123"/>
    </source>
</evidence>
<feature type="region of interest" description="Disordered" evidence="11">
    <location>
        <begin position="572"/>
        <end position="604"/>
    </location>
</feature>
<accession>A0A811SLZ6</accession>
<keyword evidence="3" id="KW-0820">tRNA-binding</keyword>
<dbReference type="PROSITE" id="PS51686">
    <property type="entry name" value="SAM_MT_RSMB_NOP"/>
    <property type="match status" value="1"/>
</dbReference>
<keyword evidence="8 10" id="KW-0694">RNA-binding</keyword>
<evidence type="ECO:0000256" key="11">
    <source>
        <dbReference type="SAM" id="MobiDB-lite"/>
    </source>
</evidence>
<dbReference type="InterPro" id="IPR018314">
    <property type="entry name" value="RsmB/NOL1/NOP2-like_CS"/>
</dbReference>
<dbReference type="GO" id="GO:0016428">
    <property type="term" value="F:tRNA (cytidine-5-)-methyltransferase activity"/>
    <property type="evidence" value="ECO:0007669"/>
    <property type="project" value="InterPro"/>
</dbReference>
<dbReference type="Pfam" id="PF25376">
    <property type="entry name" value="Pre-PUA_NSUN2"/>
    <property type="match status" value="1"/>
</dbReference>
<dbReference type="PRINTS" id="PR02008">
    <property type="entry name" value="RCMTFAMILY"/>
</dbReference>
<evidence type="ECO:0000256" key="3">
    <source>
        <dbReference type="ARBA" id="ARBA00022555"/>
    </source>
</evidence>
<evidence type="ECO:0000256" key="7">
    <source>
        <dbReference type="ARBA" id="ARBA00022694"/>
    </source>
</evidence>
<dbReference type="InterPro" id="IPR023270">
    <property type="entry name" value="RCMT_NCL1"/>
</dbReference>
<evidence type="ECO:0000256" key="6">
    <source>
        <dbReference type="ARBA" id="ARBA00022691"/>
    </source>
</evidence>
<evidence type="ECO:0000256" key="4">
    <source>
        <dbReference type="ARBA" id="ARBA00022603"/>
    </source>
</evidence>
<dbReference type="OrthoDB" id="6093671at2759"/>
<dbReference type="Proteomes" id="UP000604825">
    <property type="component" value="Unassembled WGS sequence"/>
</dbReference>
<dbReference type="PROSITE" id="PS01153">
    <property type="entry name" value="NOL1_NOP2_SUN"/>
    <property type="match status" value="1"/>
</dbReference>
<feature type="active site" description="Nucleophile" evidence="10">
    <location>
        <position position="366"/>
    </location>
</feature>
<dbReference type="InterPro" id="IPR023267">
    <property type="entry name" value="RCMT"/>
</dbReference>
<evidence type="ECO:0000256" key="9">
    <source>
        <dbReference type="ARBA" id="ARBA00023242"/>
    </source>
</evidence>
<dbReference type="PANTHER" id="PTHR22808:SF14">
    <property type="entry name" value="OS08G0484400 PROTEIN"/>
    <property type="match status" value="1"/>
</dbReference>
<feature type="region of interest" description="Disordered" evidence="11">
    <location>
        <begin position="49"/>
        <end position="76"/>
    </location>
</feature>
<comment type="similarity">
    <text evidence="2 10">Belongs to the class I-like SAM-binding methyltransferase superfamily. RsmB/NOP family.</text>
</comment>
<evidence type="ECO:0000259" key="12">
    <source>
        <dbReference type="PROSITE" id="PS51686"/>
    </source>
</evidence>
<dbReference type="EMBL" id="CAJGYO010000700">
    <property type="protein sequence ID" value="CAD6343186.1"/>
    <property type="molecule type" value="Genomic_DNA"/>
</dbReference>
<evidence type="ECO:0000313" key="13">
    <source>
        <dbReference type="EMBL" id="CAD6343186.1"/>
    </source>
</evidence>
<comment type="caution">
    <text evidence="13">The sequence shown here is derived from an EMBL/GenBank/DDBJ whole genome shotgun (WGS) entry which is preliminary data.</text>
</comment>
<evidence type="ECO:0000256" key="2">
    <source>
        <dbReference type="ARBA" id="ARBA00007494"/>
    </source>
</evidence>
<dbReference type="GO" id="GO:0005634">
    <property type="term" value="C:nucleus"/>
    <property type="evidence" value="ECO:0007669"/>
    <property type="project" value="UniProtKB-SubCell"/>
</dbReference>
<dbReference type="InterPro" id="IPR057286">
    <property type="entry name" value="PUA_NSUN2"/>
</dbReference>
<evidence type="ECO:0000256" key="10">
    <source>
        <dbReference type="PROSITE-ProRule" id="PRU01023"/>
    </source>
</evidence>
<organism evidence="13 14">
    <name type="scientific">Miscanthus lutarioriparius</name>
    <dbReference type="NCBI Taxonomy" id="422564"/>
    <lineage>
        <taxon>Eukaryota</taxon>
        <taxon>Viridiplantae</taxon>
        <taxon>Streptophyta</taxon>
        <taxon>Embryophyta</taxon>
        <taxon>Tracheophyta</taxon>
        <taxon>Spermatophyta</taxon>
        <taxon>Magnoliopsida</taxon>
        <taxon>Liliopsida</taxon>
        <taxon>Poales</taxon>
        <taxon>Poaceae</taxon>
        <taxon>PACMAD clade</taxon>
        <taxon>Panicoideae</taxon>
        <taxon>Andropogonodae</taxon>
        <taxon>Andropogoneae</taxon>
        <taxon>Saccharinae</taxon>
        <taxon>Miscanthus</taxon>
    </lineage>
</organism>
<comment type="subcellular location">
    <subcellularLocation>
        <location evidence="1">Nucleus</location>
    </subcellularLocation>
</comment>
<dbReference type="GO" id="GO:0030488">
    <property type="term" value="P:tRNA methylation"/>
    <property type="evidence" value="ECO:0007669"/>
    <property type="project" value="UniProtKB-ARBA"/>
</dbReference>
<keyword evidence="6 10" id="KW-0949">S-adenosyl-L-methionine</keyword>
<feature type="binding site" evidence="10">
    <location>
        <begin position="220"/>
        <end position="226"/>
    </location>
    <ligand>
        <name>S-adenosyl-L-methionine</name>
        <dbReference type="ChEBI" id="CHEBI:59789"/>
    </ligand>
</feature>
<keyword evidence="9" id="KW-0539">Nucleus</keyword>
<dbReference type="InterPro" id="IPR057285">
    <property type="entry name" value="Pre-PUA_NSUN2"/>
</dbReference>
<dbReference type="SUPFAM" id="SSF53335">
    <property type="entry name" value="S-adenosyl-L-methionine-dependent methyltransferases"/>
    <property type="match status" value="1"/>
</dbReference>
<keyword evidence="4 10" id="KW-0489">Methyltransferase</keyword>
<evidence type="ECO:0000256" key="8">
    <source>
        <dbReference type="ARBA" id="ARBA00022884"/>
    </source>
</evidence>
<keyword evidence="7" id="KW-0819">tRNA processing</keyword>
<dbReference type="FunFam" id="3.40.50.150:FF:000153">
    <property type="entry name" value="S-adenosyl-L-methionine-dependent methyltransferase superfamily protein"/>
    <property type="match status" value="1"/>
</dbReference>
<dbReference type="Pfam" id="PF01189">
    <property type="entry name" value="Methyltr_RsmB-F"/>
    <property type="match status" value="1"/>
</dbReference>
<dbReference type="InterPro" id="IPR029063">
    <property type="entry name" value="SAM-dependent_MTases_sf"/>
</dbReference>
<comment type="caution">
    <text evidence="10">Lacks conserved residue(s) required for the propagation of feature annotation.</text>
</comment>
<dbReference type="PRINTS" id="PR02011">
    <property type="entry name" value="RCMTNCL1"/>
</dbReference>
<evidence type="ECO:0000313" key="14">
    <source>
        <dbReference type="Proteomes" id="UP000604825"/>
    </source>
</evidence>
<feature type="domain" description="SAM-dependent MTase RsmB/NOP-type" evidence="12">
    <location>
        <begin position="102"/>
        <end position="527"/>
    </location>
</feature>
<feature type="binding site" evidence="10">
    <location>
        <position position="313"/>
    </location>
    <ligand>
        <name>S-adenosyl-L-methionine</name>
        <dbReference type="ChEBI" id="CHEBI:59789"/>
    </ligand>
</feature>
<dbReference type="InterPro" id="IPR001678">
    <property type="entry name" value="MeTrfase_RsmB-F_NOP2_dom"/>
</dbReference>
<keyword evidence="14" id="KW-1185">Reference proteome</keyword>
<dbReference type="InterPro" id="IPR049560">
    <property type="entry name" value="MeTrfase_RsmB-F_NOP2_cat"/>
</dbReference>
<feature type="binding site" evidence="10">
    <location>
        <position position="252"/>
    </location>
    <ligand>
        <name>S-adenosyl-L-methionine</name>
        <dbReference type="ChEBI" id="CHEBI:59789"/>
    </ligand>
</feature>
<sequence length="846" mass="96045">MLAARTPISLHHRVVAGGQRGRCDGGSERRRGRAPCRQFAQALESLWRHSPRTHPPAPPAAGTAFTSGEAKPSRQPPVLENATFEEYYKVQQIVRKEEWDAFMNVLRKPLPATFRINACCQFYKDICSKLENEFRRSLESEVSNEHGEDAITPLPWYPCNLAWHLNFSRKELRKNKALESFHEFLKHESEVGNITRQEAVSMVPPLFLNVQPDHHILDMCAAPGSKTFQLLEMIHQSKEPGLLPGALVIANDLNVRRCDLLIHNTKRMCTANLIVTNHEAENFPYCSLAKDYLESYKDPCKLQRLEFDRILCDVPCSGDGTIRKGYDMWRKWNSGMGNQLHLLQVNIAMRGIALLKVGGRMVYSTCSMNPVENEAVIAELLRRSGNSVELLDVSSELPELVRRPGLSTWKVQDRESWFQSHDEVPHNRKNVVLPSMFPASNSTEESHTVCGDVEVNKDNMSIFSRNINIEETKKVNHDMDGVSISPNKILDCTSNIVSSKFPLHRCMRIVPHDQNSGAFFIAVLHKLSPLNGSQIKDTKIQHTLGTDRIMQFQKEPEQETRPYETILTRQQHNVSEVDDTEMLGRRQNLSTDSQTSKDKKSTEVEMVLGDVESTQPESGDRMELQKQSRWKGVDPVLFLNDEAVIKSIISFFGMKESFPLEGHLVTRSTDNARRIYYVSKSVKEILELNAEVGGQLKIASLGVKMFERHRSKEACPCAYRLSYEGLSLLLPYISKRILYASPADFHRLLQYRSINFAHFLDTRFGEQAASLMPGCCVVVLLLEGHKHVDSISKDPSTIAIVCWRGKGTVNVMVSPSDRKDLLERMAYRFGLKACVEEDERSCHKVN</sequence>
<gene>
    <name evidence="13" type="ORF">NCGR_LOCUS67284</name>
</gene>
<keyword evidence="5 10" id="KW-0808">Transferase</keyword>
<protein>
    <recommendedName>
        <fullName evidence="12">SAM-dependent MTase RsmB/NOP-type domain-containing protein</fullName>
    </recommendedName>
</protein>